<keyword evidence="3 7" id="KW-1133">Transmembrane helix</keyword>
<keyword evidence="4 7" id="KW-0472">Membrane</keyword>
<dbReference type="Pfam" id="PF15371">
    <property type="entry name" value="DUF4599"/>
    <property type="match status" value="1"/>
</dbReference>
<accession>A0ABN8YCC3</accession>
<dbReference type="PANTHER" id="PTHR21859:SF51">
    <property type="entry name" value="RIKEN CDNA 1700014D04 GENE"/>
    <property type="match status" value="1"/>
</dbReference>
<dbReference type="EMBL" id="OX459954">
    <property type="protein sequence ID" value="CAI9159039.1"/>
    <property type="molecule type" value="Genomic_DNA"/>
</dbReference>
<protein>
    <recommendedName>
        <fullName evidence="8">SPATA31-like domain-containing protein</fullName>
    </recommendedName>
</protein>
<comment type="similarity">
    <text evidence="5">Belongs to the SPATA31 family.</text>
</comment>
<feature type="compositionally biased region" description="Pro residues" evidence="6">
    <location>
        <begin position="164"/>
        <end position="177"/>
    </location>
</feature>
<keyword evidence="2 7" id="KW-0812">Transmembrane</keyword>
<evidence type="ECO:0000256" key="1">
    <source>
        <dbReference type="ARBA" id="ARBA00004167"/>
    </source>
</evidence>
<dbReference type="PANTHER" id="PTHR21859">
    <property type="entry name" value="ACROSOME-SPECIFIC PROTEIN"/>
    <property type="match status" value="1"/>
</dbReference>
<feature type="transmembrane region" description="Helical" evidence="7">
    <location>
        <begin position="6"/>
        <end position="30"/>
    </location>
</feature>
<keyword evidence="10" id="KW-1185">Reference proteome</keyword>
<evidence type="ECO:0000259" key="8">
    <source>
        <dbReference type="Pfam" id="PF15371"/>
    </source>
</evidence>
<evidence type="ECO:0000313" key="10">
    <source>
        <dbReference type="Proteomes" id="UP001176941"/>
    </source>
</evidence>
<sequence>MAEVQLNFLSFPILAFVCWVGLLLLSLCYLKGNSSFSIFWKQGDIDQHQGRTRRRRKGSTLAGWRTCQSEAEEARKELYLLQSFVLPISCRPLGRHDDTTCFRQLLCPDPFCEVCNNATAEVNRLLFPEALEDATSSVSPLASTAPVTESSFTLSQAFSAAPPGNLPPASLPEPPSLPTSILSPSPTTPLTDFFLPSPMGHSLASEPFSSLDSKFPVDYSPPQTFAFPHLLPHDTQTADPVVPPEATLFLDTISSLDPTLSQDIKPLSDLSQAMNPTDSFACPRAPLTLFVSPQPDCTLSVTQPKSISTLLKPVLEKSSPDSPSELSTCVSTIRGTEQSSLSVSDLTFQFLVLLFLIFFFWVLLGIFGEGSSTQPDAI</sequence>
<feature type="region of interest" description="Disordered" evidence="6">
    <location>
        <begin position="163"/>
        <end position="183"/>
    </location>
</feature>
<evidence type="ECO:0000256" key="6">
    <source>
        <dbReference type="SAM" id="MobiDB-lite"/>
    </source>
</evidence>
<evidence type="ECO:0000256" key="3">
    <source>
        <dbReference type="ARBA" id="ARBA00022989"/>
    </source>
</evidence>
<evidence type="ECO:0000256" key="2">
    <source>
        <dbReference type="ARBA" id="ARBA00022692"/>
    </source>
</evidence>
<dbReference type="InterPro" id="IPR027970">
    <property type="entry name" value="SPATA31-like"/>
</dbReference>
<reference evidence="9" key="1">
    <citation type="submission" date="2023-04" db="EMBL/GenBank/DDBJ databases">
        <authorList>
            <consortium name="ELIXIR-Norway"/>
        </authorList>
    </citation>
    <scope>NUCLEOTIDE SEQUENCE [LARGE SCALE GENOMIC DNA]</scope>
</reference>
<proteinExistence type="inferred from homology"/>
<evidence type="ECO:0000256" key="4">
    <source>
        <dbReference type="ARBA" id="ARBA00023136"/>
    </source>
</evidence>
<evidence type="ECO:0000256" key="5">
    <source>
        <dbReference type="ARBA" id="ARBA00035009"/>
    </source>
</evidence>
<feature type="transmembrane region" description="Helical" evidence="7">
    <location>
        <begin position="346"/>
        <end position="367"/>
    </location>
</feature>
<gene>
    <name evidence="9" type="ORF">MRATA1EN1_LOCUS8001</name>
</gene>
<evidence type="ECO:0000313" key="9">
    <source>
        <dbReference type="EMBL" id="CAI9159039.1"/>
    </source>
</evidence>
<evidence type="ECO:0000256" key="7">
    <source>
        <dbReference type="SAM" id="Phobius"/>
    </source>
</evidence>
<name>A0ABN8YCC3_RANTA</name>
<feature type="domain" description="SPATA31-like" evidence="8">
    <location>
        <begin position="51"/>
        <end position="146"/>
    </location>
</feature>
<dbReference type="Proteomes" id="UP001176941">
    <property type="component" value="Chromosome 18"/>
</dbReference>
<organism evidence="9 10">
    <name type="scientific">Rangifer tarandus platyrhynchus</name>
    <name type="common">Svalbard reindeer</name>
    <dbReference type="NCBI Taxonomy" id="3082113"/>
    <lineage>
        <taxon>Eukaryota</taxon>
        <taxon>Metazoa</taxon>
        <taxon>Chordata</taxon>
        <taxon>Craniata</taxon>
        <taxon>Vertebrata</taxon>
        <taxon>Euteleostomi</taxon>
        <taxon>Mammalia</taxon>
        <taxon>Eutheria</taxon>
        <taxon>Laurasiatheria</taxon>
        <taxon>Artiodactyla</taxon>
        <taxon>Ruminantia</taxon>
        <taxon>Pecora</taxon>
        <taxon>Cervidae</taxon>
        <taxon>Odocoileinae</taxon>
        <taxon>Rangifer</taxon>
    </lineage>
</organism>
<comment type="subcellular location">
    <subcellularLocation>
        <location evidence="1">Membrane</location>
        <topology evidence="1">Single-pass membrane protein</topology>
    </subcellularLocation>
</comment>